<proteinExistence type="inferred from homology"/>
<dbReference type="AlphaFoldDB" id="A0A6A4J6M1"/>
<dbReference type="GO" id="GO:0016787">
    <property type="term" value="F:hydrolase activity"/>
    <property type="evidence" value="ECO:0007669"/>
    <property type="project" value="UniProtKB-KW"/>
</dbReference>
<feature type="region of interest" description="Disordered" evidence="8">
    <location>
        <begin position="727"/>
        <end position="766"/>
    </location>
</feature>
<comment type="cofactor">
    <cofactor evidence="1">
        <name>a divalent metal cation</name>
        <dbReference type="ChEBI" id="CHEBI:60240"/>
    </cofactor>
</comment>
<dbReference type="GO" id="GO:0005634">
    <property type="term" value="C:nucleus"/>
    <property type="evidence" value="ECO:0007669"/>
    <property type="project" value="UniProtKB-SubCell"/>
</dbReference>
<name>A0A6A4J6M1_APOLU</name>
<evidence type="ECO:0000256" key="3">
    <source>
        <dbReference type="ARBA" id="ARBA00006958"/>
    </source>
</evidence>
<evidence type="ECO:0000259" key="9">
    <source>
        <dbReference type="Pfam" id="PF13359"/>
    </source>
</evidence>
<evidence type="ECO:0000256" key="8">
    <source>
        <dbReference type="SAM" id="MobiDB-lite"/>
    </source>
</evidence>
<dbReference type="PANTHER" id="PTHR22930:SF85">
    <property type="entry name" value="GH03217P-RELATED"/>
    <property type="match status" value="1"/>
</dbReference>
<comment type="caution">
    <text evidence="10">The sequence shown here is derived from an EMBL/GenBank/DDBJ whole genome shotgun (WGS) entry which is preliminary data.</text>
</comment>
<evidence type="ECO:0000256" key="5">
    <source>
        <dbReference type="ARBA" id="ARBA00022723"/>
    </source>
</evidence>
<reference evidence="10" key="1">
    <citation type="journal article" date="2021" name="Mol. Ecol. Resour.">
        <title>Apolygus lucorum genome provides insights into omnivorousness and mesophyll feeding.</title>
        <authorList>
            <person name="Liu Y."/>
            <person name="Liu H."/>
            <person name="Wang H."/>
            <person name="Huang T."/>
            <person name="Liu B."/>
            <person name="Yang B."/>
            <person name="Yin L."/>
            <person name="Li B."/>
            <person name="Zhang Y."/>
            <person name="Zhang S."/>
            <person name="Jiang F."/>
            <person name="Zhang X."/>
            <person name="Ren Y."/>
            <person name="Wang B."/>
            <person name="Wang S."/>
            <person name="Lu Y."/>
            <person name="Wu K."/>
            <person name="Fan W."/>
            <person name="Wang G."/>
        </authorList>
    </citation>
    <scope>NUCLEOTIDE SEQUENCE</scope>
    <source>
        <strain evidence="10">12Hb</strain>
    </source>
</reference>
<evidence type="ECO:0000256" key="1">
    <source>
        <dbReference type="ARBA" id="ARBA00001968"/>
    </source>
</evidence>
<accession>A0A6A4J6M1</accession>
<dbReference type="InterPro" id="IPR027806">
    <property type="entry name" value="HARBI1_dom"/>
</dbReference>
<feature type="region of interest" description="Disordered" evidence="8">
    <location>
        <begin position="1"/>
        <end position="45"/>
    </location>
</feature>
<dbReference type="InterPro" id="IPR045249">
    <property type="entry name" value="HARBI1-like"/>
</dbReference>
<evidence type="ECO:0000256" key="4">
    <source>
        <dbReference type="ARBA" id="ARBA00022722"/>
    </source>
</evidence>
<evidence type="ECO:0000256" key="2">
    <source>
        <dbReference type="ARBA" id="ARBA00004123"/>
    </source>
</evidence>
<dbReference type="EMBL" id="WIXP02000014">
    <property type="protein sequence ID" value="KAF6199706.1"/>
    <property type="molecule type" value="Genomic_DNA"/>
</dbReference>
<keyword evidence="4" id="KW-0540">Nuclease</keyword>
<feature type="domain" description="DDE Tnp4" evidence="9">
    <location>
        <begin position="574"/>
        <end position="656"/>
    </location>
</feature>
<evidence type="ECO:0000313" key="11">
    <source>
        <dbReference type="Proteomes" id="UP000466442"/>
    </source>
</evidence>
<dbReference type="Proteomes" id="UP000466442">
    <property type="component" value="Unassembled WGS sequence"/>
</dbReference>
<protein>
    <recommendedName>
        <fullName evidence="9">DDE Tnp4 domain-containing protein</fullName>
    </recommendedName>
</protein>
<keyword evidence="6" id="KW-0378">Hydrolase</keyword>
<dbReference type="GO" id="GO:0046872">
    <property type="term" value="F:metal ion binding"/>
    <property type="evidence" value="ECO:0007669"/>
    <property type="project" value="UniProtKB-KW"/>
</dbReference>
<organism evidence="10 11">
    <name type="scientific">Apolygus lucorum</name>
    <name type="common">Small green plant bug</name>
    <name type="synonym">Lygocoris lucorum</name>
    <dbReference type="NCBI Taxonomy" id="248454"/>
    <lineage>
        <taxon>Eukaryota</taxon>
        <taxon>Metazoa</taxon>
        <taxon>Ecdysozoa</taxon>
        <taxon>Arthropoda</taxon>
        <taxon>Hexapoda</taxon>
        <taxon>Insecta</taxon>
        <taxon>Pterygota</taxon>
        <taxon>Neoptera</taxon>
        <taxon>Paraneoptera</taxon>
        <taxon>Hemiptera</taxon>
        <taxon>Heteroptera</taxon>
        <taxon>Panheteroptera</taxon>
        <taxon>Cimicomorpha</taxon>
        <taxon>Miridae</taxon>
        <taxon>Mirini</taxon>
        <taxon>Apolygus</taxon>
    </lineage>
</organism>
<dbReference type="PANTHER" id="PTHR22930">
    <property type="match status" value="1"/>
</dbReference>
<dbReference type="Pfam" id="PF13359">
    <property type="entry name" value="DDE_Tnp_4"/>
    <property type="match status" value="1"/>
</dbReference>
<evidence type="ECO:0000313" key="10">
    <source>
        <dbReference type="EMBL" id="KAF6199706.1"/>
    </source>
</evidence>
<comment type="subcellular location">
    <subcellularLocation>
        <location evidence="2">Nucleus</location>
    </subcellularLocation>
</comment>
<keyword evidence="5" id="KW-0479">Metal-binding</keyword>
<gene>
    <name evidence="10" type="ORF">GE061_006004</name>
</gene>
<evidence type="ECO:0000256" key="6">
    <source>
        <dbReference type="ARBA" id="ARBA00022801"/>
    </source>
</evidence>
<keyword evidence="7" id="KW-0539">Nucleus</keyword>
<sequence>MNPTSNRKKSYEPKSYRQGVKRSLSSSPDSLFERQHATPQGKKARRIQWTDDLKIALLQCRQHLNHIFDDSNECNVRRAWDKIANMLDTTCTGEDCVQMFESLVQTYLQKQQTFFTSVSAKSQEWKQYQILEKLFVSSPRLAELYDVELTPVKVEPVFHSVKESDDEESGITELCNYNASFAKYYNHIRQYRRRQEEREGRLVEIVKDIRRIRQENKAVVSEFLKRILYNFNNLDELARRESLEAITSIYPGVFSLSTPVVSIVTNYLQSSARENKLFETINVYLLSYYRLIEYLVDTPDEEDEIHLKAIPYHEQYLEKREVAAPEGLANQPSMSDFDFKGHLHVTRSTMEALIAKFGVNFRKPSACVKLGTQKDKYVNFATSHLYLSVERQALVFVWFLTHNEIYEQVALRFGVPLVEVIGILRNFIEFIIDSQLDFIKFPKGALETTEVVKEFELTRTPAFPGVIGAIGTKYLSVKTPAWFKSNLREVSKNETIKQQIAVQGISNAKHIFIDVHTAWLDLSYSEPAHLKPVTTEEMKAVVRYKPEEVFTKSPFYVMYCKRPKEEGVASTFFLKPDVHVVADASFPLSESVMVPYDKADEESPSRSLFNQQLHKTRSVVDVAFGKLLNRFSCLRHMDHILENSNGLIKACIGVHNFCLRAGDDFSARDITLPVYKVQHSGKMDINAIAKRDKICEEMNIGEISYVYRGVPQYELCVSEKAVQTVPGEAHESVPEAAPEPVLEALPRPVGEPVPTSIKDQTDITSE</sequence>
<keyword evidence="11" id="KW-1185">Reference proteome</keyword>
<evidence type="ECO:0000256" key="7">
    <source>
        <dbReference type="ARBA" id="ARBA00023242"/>
    </source>
</evidence>
<comment type="similarity">
    <text evidence="3">Belongs to the HARBI1 family.</text>
</comment>
<dbReference type="GO" id="GO:0004518">
    <property type="term" value="F:nuclease activity"/>
    <property type="evidence" value="ECO:0007669"/>
    <property type="project" value="UniProtKB-KW"/>
</dbReference>
<dbReference type="OrthoDB" id="2668416at2759"/>